<reference evidence="4 5" key="1">
    <citation type="submission" date="2018-05" db="EMBL/GenBank/DDBJ databases">
        <title>Draft genome sequence of Scytalidium lignicola DSM 105466, a ubiquitous saprotrophic fungus.</title>
        <authorList>
            <person name="Buettner E."/>
            <person name="Gebauer A.M."/>
            <person name="Hofrichter M."/>
            <person name="Liers C."/>
            <person name="Kellner H."/>
        </authorList>
    </citation>
    <scope>NUCLEOTIDE SEQUENCE [LARGE SCALE GENOMIC DNA]</scope>
    <source>
        <strain evidence="4 5">DSM 105466</strain>
    </source>
</reference>
<sequence length="353" mass="39467">MVESYLVIGGSGFLGSHVVQQLISRGEQFVAVYDIVQPNDDEKIVGVRYYTGDVTDEVNLTAVLKEIACTVLFHTASPVHGLADELYYRVNETGTSVVLNSCRHASVRALVYTSSTGVIWTGSDIVGKNEEQLSYPSKGYDAYHHTKATAEKLVLAENGVDGMATVVLRPCGMIGERDRQLLWRLATVLKDGQQNVQIGDNTNLVDYLYVGNAAFAHILASDRLCYDPAAIGGQVFFITNAQPMPTWDFNRMVWKEMGDDGTKRIVYIPRYVGMPLAIIAELWAWITRTKTQFNQFAVKYVTAIQWYNIDKARELLGYEPQISLEEGIRRSVMWWKEVGKEKQDPSTDTSSGI</sequence>
<feature type="non-terminal residue" evidence="4">
    <location>
        <position position="353"/>
    </location>
</feature>
<dbReference type="Pfam" id="PF01073">
    <property type="entry name" value="3Beta_HSD"/>
    <property type="match status" value="1"/>
</dbReference>
<dbReference type="InterPro" id="IPR036291">
    <property type="entry name" value="NAD(P)-bd_dom_sf"/>
</dbReference>
<feature type="non-terminal residue" evidence="4">
    <location>
        <position position="1"/>
    </location>
</feature>
<dbReference type="EMBL" id="NCSJ02000157">
    <property type="protein sequence ID" value="RFU28621.1"/>
    <property type="molecule type" value="Genomic_DNA"/>
</dbReference>
<comment type="similarity">
    <text evidence="1">Belongs to the 3-beta-HSD family.</text>
</comment>
<keyword evidence="2" id="KW-0560">Oxidoreductase</keyword>
<dbReference type="PANTHER" id="PTHR43245">
    <property type="entry name" value="BIFUNCTIONAL POLYMYXIN RESISTANCE PROTEIN ARNA"/>
    <property type="match status" value="1"/>
</dbReference>
<dbReference type="OrthoDB" id="10058185at2759"/>
<dbReference type="AlphaFoldDB" id="A0A3E2H5R5"/>
<dbReference type="Proteomes" id="UP000258309">
    <property type="component" value="Unassembled WGS sequence"/>
</dbReference>
<dbReference type="GO" id="GO:0016616">
    <property type="term" value="F:oxidoreductase activity, acting on the CH-OH group of donors, NAD or NADP as acceptor"/>
    <property type="evidence" value="ECO:0007669"/>
    <property type="project" value="InterPro"/>
</dbReference>
<dbReference type="Gene3D" id="3.40.50.720">
    <property type="entry name" value="NAD(P)-binding Rossmann-like Domain"/>
    <property type="match status" value="1"/>
</dbReference>
<evidence type="ECO:0000313" key="5">
    <source>
        <dbReference type="Proteomes" id="UP000258309"/>
    </source>
</evidence>
<dbReference type="OMA" id="WYNIDKA"/>
<name>A0A3E2H5R5_SCYLI</name>
<dbReference type="STRING" id="5539.A0A3E2H5R5"/>
<evidence type="ECO:0000256" key="1">
    <source>
        <dbReference type="ARBA" id="ARBA00009219"/>
    </source>
</evidence>
<feature type="domain" description="3-beta hydroxysteroid dehydrogenase/isomerase" evidence="3">
    <location>
        <begin position="6"/>
        <end position="265"/>
    </location>
</feature>
<dbReference type="PANTHER" id="PTHR43245:SF51">
    <property type="entry name" value="SHORT CHAIN DEHYDROGENASE_REDUCTASE FAMILY 42E, MEMBER 2"/>
    <property type="match status" value="1"/>
</dbReference>
<dbReference type="GO" id="GO:0006694">
    <property type="term" value="P:steroid biosynthetic process"/>
    <property type="evidence" value="ECO:0007669"/>
    <property type="project" value="InterPro"/>
</dbReference>
<dbReference type="SUPFAM" id="SSF51735">
    <property type="entry name" value="NAD(P)-binding Rossmann-fold domains"/>
    <property type="match status" value="1"/>
</dbReference>
<dbReference type="InterPro" id="IPR050177">
    <property type="entry name" value="Lipid_A_modif_metabolic_enz"/>
</dbReference>
<comment type="caution">
    <text evidence="4">The sequence shown here is derived from an EMBL/GenBank/DDBJ whole genome shotgun (WGS) entry which is preliminary data.</text>
</comment>
<evidence type="ECO:0000313" key="4">
    <source>
        <dbReference type="EMBL" id="RFU28621.1"/>
    </source>
</evidence>
<dbReference type="InterPro" id="IPR002225">
    <property type="entry name" value="3Beta_OHSteriod_DH/Estase"/>
</dbReference>
<evidence type="ECO:0000259" key="3">
    <source>
        <dbReference type="Pfam" id="PF01073"/>
    </source>
</evidence>
<accession>A0A3E2H5R5</accession>
<protein>
    <recommendedName>
        <fullName evidence="3">3-beta hydroxysteroid dehydrogenase/isomerase domain-containing protein</fullName>
    </recommendedName>
</protein>
<gene>
    <name evidence="4" type="ORF">B7463_g7725</name>
</gene>
<proteinExistence type="inferred from homology"/>
<organism evidence="4 5">
    <name type="scientific">Scytalidium lignicola</name>
    <name type="common">Hyphomycete</name>
    <dbReference type="NCBI Taxonomy" id="5539"/>
    <lineage>
        <taxon>Eukaryota</taxon>
        <taxon>Fungi</taxon>
        <taxon>Dikarya</taxon>
        <taxon>Ascomycota</taxon>
        <taxon>Pezizomycotina</taxon>
        <taxon>Leotiomycetes</taxon>
        <taxon>Leotiomycetes incertae sedis</taxon>
        <taxon>Scytalidium</taxon>
    </lineage>
</organism>
<keyword evidence="5" id="KW-1185">Reference proteome</keyword>
<evidence type="ECO:0000256" key="2">
    <source>
        <dbReference type="ARBA" id="ARBA00023002"/>
    </source>
</evidence>